<keyword evidence="1 2" id="KW-0193">Cuticle</keyword>
<protein>
    <submittedName>
        <fullName evidence="6">Endocuticle structural glycoprotein SgAbd-2</fullName>
    </submittedName>
</protein>
<feature type="chain" id="PRO_5045901543" evidence="4">
    <location>
        <begin position="28"/>
        <end position="140"/>
    </location>
</feature>
<keyword evidence="4" id="KW-0732">Signal</keyword>
<feature type="region of interest" description="Disordered" evidence="3">
    <location>
        <begin position="69"/>
        <end position="89"/>
    </location>
</feature>
<dbReference type="Pfam" id="PF00379">
    <property type="entry name" value="Chitin_bind_4"/>
    <property type="match status" value="1"/>
</dbReference>
<dbReference type="RefSeq" id="XP_015517797.2">
    <property type="nucleotide sequence ID" value="XM_015662311.2"/>
</dbReference>
<proteinExistence type="predicted"/>
<dbReference type="GeneID" id="107222802"/>
<evidence type="ECO:0000256" key="4">
    <source>
        <dbReference type="SAM" id="SignalP"/>
    </source>
</evidence>
<dbReference type="PANTHER" id="PTHR10380:SF173">
    <property type="entry name" value="CUTICULAR PROTEIN 47EF, ISOFORM C-RELATED"/>
    <property type="match status" value="1"/>
</dbReference>
<evidence type="ECO:0000313" key="6">
    <source>
        <dbReference type="RefSeq" id="XP_015517797.2"/>
    </source>
</evidence>
<keyword evidence="5" id="KW-1185">Reference proteome</keyword>
<dbReference type="InterPro" id="IPR031311">
    <property type="entry name" value="CHIT_BIND_RR_consensus"/>
</dbReference>
<dbReference type="InterPro" id="IPR000618">
    <property type="entry name" value="Insect_cuticle"/>
</dbReference>
<evidence type="ECO:0000256" key="2">
    <source>
        <dbReference type="PROSITE-ProRule" id="PRU00497"/>
    </source>
</evidence>
<evidence type="ECO:0000256" key="3">
    <source>
        <dbReference type="SAM" id="MobiDB-lite"/>
    </source>
</evidence>
<accession>A0A6J0BU54</accession>
<dbReference type="FunCoup" id="A0A6J0BU54">
    <property type="interactions" value="24"/>
</dbReference>
<evidence type="ECO:0000313" key="5">
    <source>
        <dbReference type="Proteomes" id="UP000829291"/>
    </source>
</evidence>
<reference evidence="6" key="1">
    <citation type="submission" date="2025-08" db="UniProtKB">
        <authorList>
            <consortium name="RefSeq"/>
        </authorList>
    </citation>
    <scope>IDENTIFICATION</scope>
    <source>
        <tissue evidence="6">Thorax and Abdomen</tissue>
    </source>
</reference>
<dbReference type="InParanoid" id="A0A6J0BU54"/>
<dbReference type="PANTHER" id="PTHR10380">
    <property type="entry name" value="CUTICLE PROTEIN"/>
    <property type="match status" value="1"/>
</dbReference>
<dbReference type="OrthoDB" id="6379191at2759"/>
<dbReference type="Proteomes" id="UP000829291">
    <property type="component" value="Chromosome 1"/>
</dbReference>
<dbReference type="InterPro" id="IPR050468">
    <property type="entry name" value="Cuticle_Struct_Prot"/>
</dbReference>
<dbReference type="PROSITE" id="PS00233">
    <property type="entry name" value="CHIT_BIND_RR_1"/>
    <property type="match status" value="1"/>
</dbReference>
<feature type="signal peptide" evidence="4">
    <location>
        <begin position="1"/>
        <end position="27"/>
    </location>
</feature>
<dbReference type="PROSITE" id="PS51155">
    <property type="entry name" value="CHIT_BIND_RR_2"/>
    <property type="match status" value="1"/>
</dbReference>
<gene>
    <name evidence="6" type="primary">LOC107222802</name>
</gene>
<dbReference type="KEGG" id="nlo:107222802"/>
<sequence length="140" mass="14849">MSTRRGTKPAMNTLILTFFALAAAAVAAPLDQQPPVPIVNQFLDGPNPDGSYSYGFEAGNGIKVQEQGQLENAGTPEEAESVQGSYSYPSEDGNLITLTYVAGKDGFQPQGAHLPQAPPIPEAILKALEWIAAHPEEDNL</sequence>
<dbReference type="PRINTS" id="PR00947">
    <property type="entry name" value="CUTICLE"/>
</dbReference>
<dbReference type="GO" id="GO:0008010">
    <property type="term" value="F:structural constituent of chitin-based larval cuticle"/>
    <property type="evidence" value="ECO:0007669"/>
    <property type="project" value="TreeGrafter"/>
</dbReference>
<dbReference type="GO" id="GO:0062129">
    <property type="term" value="C:chitin-based extracellular matrix"/>
    <property type="evidence" value="ECO:0007669"/>
    <property type="project" value="TreeGrafter"/>
</dbReference>
<organism evidence="6">
    <name type="scientific">Neodiprion lecontei</name>
    <name type="common">Redheaded pine sawfly</name>
    <dbReference type="NCBI Taxonomy" id="441921"/>
    <lineage>
        <taxon>Eukaryota</taxon>
        <taxon>Metazoa</taxon>
        <taxon>Ecdysozoa</taxon>
        <taxon>Arthropoda</taxon>
        <taxon>Hexapoda</taxon>
        <taxon>Insecta</taxon>
        <taxon>Pterygota</taxon>
        <taxon>Neoptera</taxon>
        <taxon>Endopterygota</taxon>
        <taxon>Hymenoptera</taxon>
        <taxon>Tenthredinoidea</taxon>
        <taxon>Diprionidae</taxon>
        <taxon>Diprioninae</taxon>
        <taxon>Neodiprion</taxon>
    </lineage>
</organism>
<evidence type="ECO:0000256" key="1">
    <source>
        <dbReference type="ARBA" id="ARBA00022460"/>
    </source>
</evidence>
<name>A0A6J0BU54_NEOLC</name>
<dbReference type="AlphaFoldDB" id="A0A6J0BU54"/>